<keyword evidence="2" id="KW-1185">Reference proteome</keyword>
<gene>
    <name evidence="1" type="ORF">CKF58_02640</name>
</gene>
<sequence length="238" mass="27615">MPHVSFSRWLSVAFISVISASSYAGYFFNTSSPWARPALINKLAFDEQDSRSMYVYSLAFKSAPELEEFHTLMQMNFARLRDFLTNQQYEIAYLPAKLTPFNGMSSLVTQYYNTTGHKLEVFKEQKVGFITYLNELVDWCKINGFAVTDYSYSCSVAYRYQKILESLPEFKEYIEGDPYFFARGRPGPDYPAQLVALRRKLRNFDDPTNSLLQWYFNSGVRAPERRVVTCSYQLGTNC</sequence>
<evidence type="ECO:0000313" key="1">
    <source>
        <dbReference type="EMBL" id="RIY39186.1"/>
    </source>
</evidence>
<comment type="caution">
    <text evidence="1">The sequence shown here is derived from an EMBL/GenBank/DDBJ whole genome shotgun (WGS) entry which is preliminary data.</text>
</comment>
<dbReference type="EMBL" id="NRJG01000039">
    <property type="protein sequence ID" value="RIY39186.1"/>
    <property type="molecule type" value="Genomic_DNA"/>
</dbReference>
<name>A0A3A1YNW5_9GAMM</name>
<accession>A0A3A1YNW5</accession>
<dbReference type="Proteomes" id="UP000265916">
    <property type="component" value="Unassembled WGS sequence"/>
</dbReference>
<evidence type="ECO:0000313" key="2">
    <source>
        <dbReference type="Proteomes" id="UP000265916"/>
    </source>
</evidence>
<dbReference type="AlphaFoldDB" id="A0A3A1YNW5"/>
<organism evidence="1 2">
    <name type="scientific">Psittacicella hinzii</name>
    <dbReference type="NCBI Taxonomy" id="2028575"/>
    <lineage>
        <taxon>Bacteria</taxon>
        <taxon>Pseudomonadati</taxon>
        <taxon>Pseudomonadota</taxon>
        <taxon>Gammaproteobacteria</taxon>
        <taxon>Pasteurellales</taxon>
        <taxon>Psittacicellaceae</taxon>
        <taxon>Psittacicella</taxon>
    </lineage>
</organism>
<reference evidence="1 2" key="1">
    <citation type="submission" date="2017-08" db="EMBL/GenBank/DDBJ databases">
        <title>Reclassification of Bisgaard taxon 37 and 44.</title>
        <authorList>
            <person name="Christensen H."/>
        </authorList>
    </citation>
    <scope>NUCLEOTIDE SEQUENCE [LARGE SCALE GENOMIC DNA]</scope>
    <source>
        <strain evidence="1 2">111</strain>
    </source>
</reference>
<dbReference type="RefSeq" id="WP_119530625.1">
    <property type="nucleotide sequence ID" value="NZ_JBHSSP010000022.1"/>
</dbReference>
<proteinExistence type="predicted"/>
<protein>
    <submittedName>
        <fullName evidence="1">Uncharacterized protein</fullName>
    </submittedName>
</protein>